<keyword evidence="6" id="KW-1185">Reference proteome</keyword>
<dbReference type="NCBIfam" id="TIGR00749">
    <property type="entry name" value="glk"/>
    <property type="match status" value="1"/>
</dbReference>
<dbReference type="GO" id="GO:0005536">
    <property type="term" value="F:D-glucose binding"/>
    <property type="evidence" value="ECO:0007669"/>
    <property type="project" value="InterPro"/>
</dbReference>
<feature type="binding site" evidence="3">
    <location>
        <begin position="12"/>
        <end position="17"/>
    </location>
    <ligand>
        <name>ATP</name>
        <dbReference type="ChEBI" id="CHEBI:30616"/>
    </ligand>
</feature>
<dbReference type="GO" id="GO:0004340">
    <property type="term" value="F:glucokinase activity"/>
    <property type="evidence" value="ECO:0007669"/>
    <property type="project" value="UniProtKB-UniRule"/>
</dbReference>
<keyword evidence="3" id="KW-0324">Glycolysis</keyword>
<evidence type="ECO:0000256" key="4">
    <source>
        <dbReference type="RuleBase" id="RU004046"/>
    </source>
</evidence>
<dbReference type="EC" id="2.7.1.2" evidence="3"/>
<dbReference type="PANTHER" id="PTHR47690:SF1">
    <property type="entry name" value="GLUCOKINASE"/>
    <property type="match status" value="1"/>
</dbReference>
<dbReference type="SUPFAM" id="SSF53067">
    <property type="entry name" value="Actin-like ATPase domain"/>
    <property type="match status" value="1"/>
</dbReference>
<sequence>MITTFDELRLLADIGGTNARFALQTGPGQFECIEVLSCAQHATIGDAMSAYLALAGQRGYAVQSVRHAAIAIANPVESDVVSMTNHHWSFSISGLRTERNLATLLVVNDFTALAMSLPYLQPSQRERIGGGEELHGRAIGLIGPGTGLGVGGVIPAGTGWVPLASEGGHATFAPNNREEARILDFLWNEFGHVSAERLLSGMGLELIHRARTGERLAAPDITGRALDGQGAESAACEATVKMFCAILGSVAGNVALTLGATGGMYIGGGIVPRLGKLFSESQFRQRFEDKGRLSSYLARIPTYLITEQYPALIGVAAMLSAKIAAEQ</sequence>
<comment type="caution">
    <text evidence="5">The sequence shown here is derived from an EMBL/GenBank/DDBJ whole genome shotgun (WGS) entry which is preliminary data.</text>
</comment>
<reference evidence="5 6" key="1">
    <citation type="submission" date="2019-03" db="EMBL/GenBank/DDBJ databases">
        <title>Draft Genome Sequence of Massilia arenosa sp. nov., a Novel Massilia Species Isolated from a Sandy-loam Maize Soil.</title>
        <authorList>
            <person name="Raths R."/>
            <person name="Peta V."/>
            <person name="Bucking H."/>
        </authorList>
    </citation>
    <scope>NUCLEOTIDE SEQUENCE [LARGE SCALE GENOMIC DNA]</scope>
    <source>
        <strain evidence="5 6">MC02</strain>
    </source>
</reference>
<dbReference type="Gene3D" id="3.40.367.20">
    <property type="match status" value="1"/>
</dbReference>
<keyword evidence="3" id="KW-0963">Cytoplasm</keyword>
<evidence type="ECO:0000256" key="2">
    <source>
        <dbReference type="ARBA" id="ARBA00022777"/>
    </source>
</evidence>
<organism evidence="5 6">
    <name type="scientific">Zemynaea arenosa</name>
    <dbReference type="NCBI Taxonomy" id="2561931"/>
    <lineage>
        <taxon>Bacteria</taxon>
        <taxon>Pseudomonadati</taxon>
        <taxon>Pseudomonadota</taxon>
        <taxon>Betaproteobacteria</taxon>
        <taxon>Burkholderiales</taxon>
        <taxon>Oxalobacteraceae</taxon>
        <taxon>Telluria group</taxon>
        <taxon>Zemynaea</taxon>
    </lineage>
</organism>
<dbReference type="HAMAP" id="MF_00524">
    <property type="entry name" value="Glucokinase"/>
    <property type="match status" value="1"/>
</dbReference>
<dbReference type="Gene3D" id="3.30.420.40">
    <property type="match status" value="1"/>
</dbReference>
<accession>A0A4Y9SGL3</accession>
<keyword evidence="3" id="KW-0547">Nucleotide-binding</keyword>
<keyword evidence="2 3" id="KW-0418">Kinase</keyword>
<comment type="catalytic activity">
    <reaction evidence="3">
        <text>D-glucose + ATP = D-glucose 6-phosphate + ADP + H(+)</text>
        <dbReference type="Rhea" id="RHEA:17825"/>
        <dbReference type="ChEBI" id="CHEBI:4167"/>
        <dbReference type="ChEBI" id="CHEBI:15378"/>
        <dbReference type="ChEBI" id="CHEBI:30616"/>
        <dbReference type="ChEBI" id="CHEBI:61548"/>
        <dbReference type="ChEBI" id="CHEBI:456216"/>
        <dbReference type="EC" id="2.7.1.2"/>
    </reaction>
</comment>
<dbReference type="GO" id="GO:0005829">
    <property type="term" value="C:cytosol"/>
    <property type="evidence" value="ECO:0007669"/>
    <property type="project" value="TreeGrafter"/>
</dbReference>
<dbReference type="OrthoDB" id="257751at2"/>
<dbReference type="NCBIfam" id="NF001416">
    <property type="entry name" value="PRK00292.1-3"/>
    <property type="match status" value="1"/>
</dbReference>
<dbReference type="PANTHER" id="PTHR47690">
    <property type="entry name" value="GLUCOKINASE"/>
    <property type="match status" value="1"/>
</dbReference>
<comment type="similarity">
    <text evidence="3 4">Belongs to the bacterial glucokinase family.</text>
</comment>
<protein>
    <recommendedName>
        <fullName evidence="3">Glucokinase</fullName>
        <ecNumber evidence="3">2.7.1.2</ecNumber>
    </recommendedName>
    <alternativeName>
        <fullName evidence="3">Glucose kinase</fullName>
    </alternativeName>
</protein>
<proteinExistence type="inferred from homology"/>
<dbReference type="InterPro" id="IPR043129">
    <property type="entry name" value="ATPase_NBD"/>
</dbReference>
<dbReference type="EMBL" id="SPVF01000132">
    <property type="protein sequence ID" value="TFW20373.1"/>
    <property type="molecule type" value="Genomic_DNA"/>
</dbReference>
<dbReference type="InterPro" id="IPR050201">
    <property type="entry name" value="Bacterial_glucokinase"/>
</dbReference>
<dbReference type="RefSeq" id="WP_135207150.1">
    <property type="nucleotide sequence ID" value="NZ_SPVF01000132.1"/>
</dbReference>
<dbReference type="Proteomes" id="UP000298438">
    <property type="component" value="Unassembled WGS sequence"/>
</dbReference>
<evidence type="ECO:0000313" key="5">
    <source>
        <dbReference type="EMBL" id="TFW20373.1"/>
    </source>
</evidence>
<dbReference type="CDD" id="cd24008">
    <property type="entry name" value="ASKHA_NBD_GLK"/>
    <property type="match status" value="1"/>
</dbReference>
<dbReference type="Pfam" id="PF02685">
    <property type="entry name" value="Glucokinase"/>
    <property type="match status" value="1"/>
</dbReference>
<dbReference type="GO" id="GO:0006096">
    <property type="term" value="P:glycolytic process"/>
    <property type="evidence" value="ECO:0007669"/>
    <property type="project" value="UniProtKB-UniRule"/>
</dbReference>
<name>A0A4Y9SGL3_9BURK</name>
<keyword evidence="1 3" id="KW-0808">Transferase</keyword>
<gene>
    <name evidence="3" type="primary">glk</name>
    <name evidence="5" type="ORF">E4L96_10395</name>
</gene>
<dbReference type="InterPro" id="IPR003836">
    <property type="entry name" value="Glucokinase"/>
</dbReference>
<keyword evidence="3" id="KW-0067">ATP-binding</keyword>
<evidence type="ECO:0000256" key="1">
    <source>
        <dbReference type="ARBA" id="ARBA00022679"/>
    </source>
</evidence>
<comment type="subcellular location">
    <subcellularLocation>
        <location evidence="3">Cytoplasm</location>
    </subcellularLocation>
</comment>
<evidence type="ECO:0000313" key="6">
    <source>
        <dbReference type="Proteomes" id="UP000298438"/>
    </source>
</evidence>
<evidence type="ECO:0000256" key="3">
    <source>
        <dbReference type="HAMAP-Rule" id="MF_00524"/>
    </source>
</evidence>
<dbReference type="GO" id="GO:0005524">
    <property type="term" value="F:ATP binding"/>
    <property type="evidence" value="ECO:0007669"/>
    <property type="project" value="UniProtKB-UniRule"/>
</dbReference>
<dbReference type="AlphaFoldDB" id="A0A4Y9SGL3"/>